<name>A0AAW9RLH3_9HYPH</name>
<dbReference type="GO" id="GO:0016887">
    <property type="term" value="F:ATP hydrolysis activity"/>
    <property type="evidence" value="ECO:0007669"/>
    <property type="project" value="InterPro"/>
</dbReference>
<keyword evidence="2" id="KW-0813">Transport</keyword>
<dbReference type="GO" id="GO:0015807">
    <property type="term" value="P:L-amino acid transport"/>
    <property type="evidence" value="ECO:0007669"/>
    <property type="project" value="TreeGrafter"/>
</dbReference>
<keyword evidence="3" id="KW-0547">Nucleotide-binding</keyword>
<dbReference type="Pfam" id="PF00005">
    <property type="entry name" value="ABC_tran"/>
    <property type="match status" value="1"/>
</dbReference>
<evidence type="ECO:0000256" key="5">
    <source>
        <dbReference type="ARBA" id="ARBA00022970"/>
    </source>
</evidence>
<evidence type="ECO:0000256" key="2">
    <source>
        <dbReference type="ARBA" id="ARBA00022448"/>
    </source>
</evidence>
<accession>A0AAW9RLH3</accession>
<evidence type="ECO:0000313" key="7">
    <source>
        <dbReference type="EMBL" id="MEJ8570646.1"/>
    </source>
</evidence>
<evidence type="ECO:0000256" key="3">
    <source>
        <dbReference type="ARBA" id="ARBA00022741"/>
    </source>
</evidence>
<dbReference type="AlphaFoldDB" id="A0AAW9RLH3"/>
<dbReference type="RefSeq" id="WP_340328394.1">
    <property type="nucleotide sequence ID" value="NZ_JAZHOF010000002.1"/>
</dbReference>
<comment type="similarity">
    <text evidence="1">Belongs to the ABC transporter superfamily.</text>
</comment>
<dbReference type="SUPFAM" id="SSF52540">
    <property type="entry name" value="P-loop containing nucleoside triphosphate hydrolases"/>
    <property type="match status" value="1"/>
</dbReference>
<dbReference type="PANTHER" id="PTHR43820">
    <property type="entry name" value="HIGH-AFFINITY BRANCHED-CHAIN AMINO ACID TRANSPORT ATP-BINDING PROTEIN LIVF"/>
    <property type="match status" value="1"/>
</dbReference>
<organism evidence="7 8">
    <name type="scientific">Microbaculum marinum</name>
    <dbReference type="NCBI Taxonomy" id="1764581"/>
    <lineage>
        <taxon>Bacteria</taxon>
        <taxon>Pseudomonadati</taxon>
        <taxon>Pseudomonadota</taxon>
        <taxon>Alphaproteobacteria</taxon>
        <taxon>Hyphomicrobiales</taxon>
        <taxon>Tepidamorphaceae</taxon>
        <taxon>Microbaculum</taxon>
    </lineage>
</organism>
<dbReference type="EMBL" id="JAZHOF010000002">
    <property type="protein sequence ID" value="MEJ8570646.1"/>
    <property type="molecule type" value="Genomic_DNA"/>
</dbReference>
<sequence length="246" mass="26256">MILQVRDMKVRYGAIHALHGIDLEIAPNEVVALIGANGAGKSSAVKAIAGLLPYSGEVVYDGAPLRPAGAERNVRKGLVLVPEGRGILGGMSVEENLLMGIYSRPDQKAAQADVEAMMERFPILGERRHGKASLLSGGEQQMLAIARALLARPRLLLLDEPSLGLAPKMTSFVFDLIGSLRRDGLSVLLVEQKARQALKISDRAYLLETGRIVASGSAESLANDDVVSETFLGGRVQAGSENTQHR</sequence>
<evidence type="ECO:0000259" key="6">
    <source>
        <dbReference type="PROSITE" id="PS50893"/>
    </source>
</evidence>
<dbReference type="SMART" id="SM00382">
    <property type="entry name" value="AAA"/>
    <property type="match status" value="1"/>
</dbReference>
<reference evidence="7 8" key="1">
    <citation type="submission" date="2024-02" db="EMBL/GenBank/DDBJ databases">
        <title>Genome analysis and characterization of Microbaculum marinisediminis sp. nov., isolated from marine sediment.</title>
        <authorList>
            <person name="Du Z.-J."/>
            <person name="Ye Y.-Q."/>
            <person name="Zhang Z.-R."/>
            <person name="Yuan S.-M."/>
            <person name="Zhang X.-Y."/>
        </authorList>
    </citation>
    <scope>NUCLEOTIDE SEQUENCE [LARGE SCALE GENOMIC DNA]</scope>
    <source>
        <strain evidence="7 8">SDUM1044001</strain>
    </source>
</reference>
<dbReference type="PANTHER" id="PTHR43820:SF4">
    <property type="entry name" value="HIGH-AFFINITY BRANCHED-CHAIN AMINO ACID TRANSPORT ATP-BINDING PROTEIN LIVF"/>
    <property type="match status" value="1"/>
</dbReference>
<dbReference type="InterPro" id="IPR027417">
    <property type="entry name" value="P-loop_NTPase"/>
</dbReference>
<proteinExistence type="inferred from homology"/>
<dbReference type="PROSITE" id="PS00211">
    <property type="entry name" value="ABC_TRANSPORTER_1"/>
    <property type="match status" value="1"/>
</dbReference>
<evidence type="ECO:0000313" key="8">
    <source>
        <dbReference type="Proteomes" id="UP001378188"/>
    </source>
</evidence>
<dbReference type="Gene3D" id="3.40.50.300">
    <property type="entry name" value="P-loop containing nucleotide triphosphate hydrolases"/>
    <property type="match status" value="1"/>
</dbReference>
<keyword evidence="4 7" id="KW-0067">ATP-binding</keyword>
<dbReference type="InterPro" id="IPR052156">
    <property type="entry name" value="BCAA_Transport_ATP-bd_LivF"/>
</dbReference>
<keyword evidence="5" id="KW-0029">Amino-acid transport</keyword>
<dbReference type="Proteomes" id="UP001378188">
    <property type="component" value="Unassembled WGS sequence"/>
</dbReference>
<gene>
    <name evidence="7" type="ORF">V3328_04130</name>
</gene>
<dbReference type="GO" id="GO:0015658">
    <property type="term" value="F:branched-chain amino acid transmembrane transporter activity"/>
    <property type="evidence" value="ECO:0007669"/>
    <property type="project" value="TreeGrafter"/>
</dbReference>
<keyword evidence="8" id="KW-1185">Reference proteome</keyword>
<dbReference type="InterPro" id="IPR003593">
    <property type="entry name" value="AAA+_ATPase"/>
</dbReference>
<protein>
    <submittedName>
        <fullName evidence="7">ABC transporter ATP-binding protein</fullName>
    </submittedName>
</protein>
<feature type="domain" description="ABC transporter" evidence="6">
    <location>
        <begin position="3"/>
        <end position="234"/>
    </location>
</feature>
<dbReference type="PROSITE" id="PS50893">
    <property type="entry name" value="ABC_TRANSPORTER_2"/>
    <property type="match status" value="1"/>
</dbReference>
<dbReference type="GO" id="GO:0005524">
    <property type="term" value="F:ATP binding"/>
    <property type="evidence" value="ECO:0007669"/>
    <property type="project" value="UniProtKB-KW"/>
</dbReference>
<dbReference type="InterPro" id="IPR017871">
    <property type="entry name" value="ABC_transporter-like_CS"/>
</dbReference>
<evidence type="ECO:0000256" key="1">
    <source>
        <dbReference type="ARBA" id="ARBA00005417"/>
    </source>
</evidence>
<comment type="caution">
    <text evidence="7">The sequence shown here is derived from an EMBL/GenBank/DDBJ whole genome shotgun (WGS) entry which is preliminary data.</text>
</comment>
<dbReference type="InterPro" id="IPR003439">
    <property type="entry name" value="ABC_transporter-like_ATP-bd"/>
</dbReference>
<evidence type="ECO:0000256" key="4">
    <source>
        <dbReference type="ARBA" id="ARBA00022840"/>
    </source>
</evidence>
<dbReference type="CDD" id="cd03224">
    <property type="entry name" value="ABC_TM1139_LivF_branched"/>
    <property type="match status" value="1"/>
</dbReference>